<dbReference type="CDD" id="cd12108">
    <property type="entry name" value="Hr-like"/>
    <property type="match status" value="1"/>
</dbReference>
<sequence>MTETGHVSEAPGEHLVAELKWIHDMIRRDLRFVHQLAQQVDEGAPVHDIGAAVRSLQTNGPLWQLKVNCLRYCHVVHLHHSLESSTLFPALRRADPALSATVDRLESDHREVADLLTRIETLADHLSEAGDSSATTRHDLVGALTDLRTHLLTHLDFEEEAIGPTLRGWHSWPF</sequence>
<keyword evidence="3" id="KW-1185">Reference proteome</keyword>
<name>A0ABW1NDR8_9ACTN</name>
<dbReference type="Pfam" id="PF01814">
    <property type="entry name" value="Hemerythrin"/>
    <property type="match status" value="1"/>
</dbReference>
<comment type="caution">
    <text evidence="2">The sequence shown here is derived from an EMBL/GenBank/DDBJ whole genome shotgun (WGS) entry which is preliminary data.</text>
</comment>
<feature type="domain" description="Hemerythrin-like" evidence="1">
    <location>
        <begin position="15"/>
        <end position="165"/>
    </location>
</feature>
<evidence type="ECO:0000259" key="1">
    <source>
        <dbReference type="Pfam" id="PF01814"/>
    </source>
</evidence>
<dbReference type="Proteomes" id="UP001596137">
    <property type="component" value="Unassembled WGS sequence"/>
</dbReference>
<dbReference type="InterPro" id="IPR012312">
    <property type="entry name" value="Hemerythrin-like"/>
</dbReference>
<proteinExistence type="predicted"/>
<reference evidence="3" key="1">
    <citation type="journal article" date="2019" name="Int. J. Syst. Evol. Microbiol.">
        <title>The Global Catalogue of Microorganisms (GCM) 10K type strain sequencing project: providing services to taxonomists for standard genome sequencing and annotation.</title>
        <authorList>
            <consortium name="The Broad Institute Genomics Platform"/>
            <consortium name="The Broad Institute Genome Sequencing Center for Infectious Disease"/>
            <person name="Wu L."/>
            <person name="Ma J."/>
        </authorList>
    </citation>
    <scope>NUCLEOTIDE SEQUENCE [LARGE SCALE GENOMIC DNA]</scope>
    <source>
        <strain evidence="3">JCM 30346</strain>
    </source>
</reference>
<dbReference type="Gene3D" id="1.20.120.520">
    <property type="entry name" value="nmb1532 protein domain like"/>
    <property type="match status" value="1"/>
</dbReference>
<evidence type="ECO:0000313" key="3">
    <source>
        <dbReference type="Proteomes" id="UP001596137"/>
    </source>
</evidence>
<evidence type="ECO:0000313" key="2">
    <source>
        <dbReference type="EMBL" id="MFC6081451.1"/>
    </source>
</evidence>
<gene>
    <name evidence="2" type="ORF">ACFP1K_09790</name>
</gene>
<protein>
    <submittedName>
        <fullName evidence="2">Hemerythrin domain-containing protein</fullName>
    </submittedName>
</protein>
<dbReference type="RefSeq" id="WP_380749357.1">
    <property type="nucleotide sequence ID" value="NZ_JBHSRF010000009.1"/>
</dbReference>
<dbReference type="EMBL" id="JBHSRF010000009">
    <property type="protein sequence ID" value="MFC6081451.1"/>
    <property type="molecule type" value="Genomic_DNA"/>
</dbReference>
<accession>A0ABW1NDR8</accession>
<organism evidence="2 3">
    <name type="scientific">Sphaerisporangium aureirubrum</name>
    <dbReference type="NCBI Taxonomy" id="1544736"/>
    <lineage>
        <taxon>Bacteria</taxon>
        <taxon>Bacillati</taxon>
        <taxon>Actinomycetota</taxon>
        <taxon>Actinomycetes</taxon>
        <taxon>Streptosporangiales</taxon>
        <taxon>Streptosporangiaceae</taxon>
        <taxon>Sphaerisporangium</taxon>
    </lineage>
</organism>